<feature type="region of interest" description="Disordered" evidence="4">
    <location>
        <begin position="1"/>
        <end position="22"/>
    </location>
</feature>
<gene>
    <name evidence="6" type="ORF">QP029_12505</name>
</gene>
<proteinExistence type="predicted"/>
<organism evidence="6 7">
    <name type="scientific">Corynebacterium suedekumii</name>
    <dbReference type="NCBI Taxonomy" id="3049801"/>
    <lineage>
        <taxon>Bacteria</taxon>
        <taxon>Bacillati</taxon>
        <taxon>Actinomycetota</taxon>
        <taxon>Actinomycetes</taxon>
        <taxon>Mycobacteriales</taxon>
        <taxon>Corynebacteriaceae</taxon>
        <taxon>Corynebacterium</taxon>
    </lineage>
</organism>
<dbReference type="SUPFAM" id="SSF52540">
    <property type="entry name" value="P-loop containing nucleoside triphosphate hydrolases"/>
    <property type="match status" value="1"/>
</dbReference>
<dbReference type="InterPro" id="IPR003593">
    <property type="entry name" value="AAA+_ATPase"/>
</dbReference>
<feature type="domain" description="ABC transporter" evidence="5">
    <location>
        <begin position="24"/>
        <end position="254"/>
    </location>
</feature>
<evidence type="ECO:0000313" key="7">
    <source>
        <dbReference type="Proteomes" id="UP001238805"/>
    </source>
</evidence>
<evidence type="ECO:0000313" key="6">
    <source>
        <dbReference type="EMBL" id="WIM69996.1"/>
    </source>
</evidence>
<feature type="compositionally biased region" description="Pro residues" evidence="4">
    <location>
        <begin position="10"/>
        <end position="20"/>
    </location>
</feature>
<dbReference type="SMART" id="SM00382">
    <property type="entry name" value="AAA"/>
    <property type="match status" value="1"/>
</dbReference>
<evidence type="ECO:0000256" key="2">
    <source>
        <dbReference type="ARBA" id="ARBA00022741"/>
    </source>
</evidence>
<sequence length="284" mass="30340">MDHPEQSPQPHLPPLSPDPTEPALAVRDLTKMFGDQTAVDRLSLDIPRGALYGIVGPNGAGKTTMITLATGLARPDAGRAWIAGHDVWADPQPAKQSMGLLVDGIPVFDRLSGPEYLSYLGGLRRMDPAVVQDRSTELLDALGLTTAGDKRIVDYSAGMTKKILLAGALLHDPDVLILDEPLEAVDPVSGRLIQQILRDYARRGGTVVLSSHVMELVEGLCDHVAIINDGRVLTAGHVDEVRQGRSLVDTFIGFVGGGQLQEGSLGWLRGGDRVDQNNLGEGRA</sequence>
<keyword evidence="7" id="KW-1185">Reference proteome</keyword>
<evidence type="ECO:0000256" key="1">
    <source>
        <dbReference type="ARBA" id="ARBA00022448"/>
    </source>
</evidence>
<accession>A0ABY8VLX8</accession>
<dbReference type="RefSeq" id="WP_284874589.1">
    <property type="nucleotide sequence ID" value="NZ_CP126970.1"/>
</dbReference>
<name>A0ABY8VLX8_9CORY</name>
<dbReference type="CDD" id="cd03230">
    <property type="entry name" value="ABC_DR_subfamily_A"/>
    <property type="match status" value="1"/>
</dbReference>
<evidence type="ECO:0000256" key="3">
    <source>
        <dbReference type="ARBA" id="ARBA00022840"/>
    </source>
</evidence>
<evidence type="ECO:0000256" key="4">
    <source>
        <dbReference type="SAM" id="MobiDB-lite"/>
    </source>
</evidence>
<dbReference type="Proteomes" id="UP001238805">
    <property type="component" value="Chromosome"/>
</dbReference>
<reference evidence="6 7" key="1">
    <citation type="submission" date="2023-05" db="EMBL/GenBank/DDBJ databases">
        <title>Corynebacterium suedekumii sp. nov. and Corynebacterium breve sp. nov. isolated from raw cow's milk.</title>
        <authorList>
            <person name="Baer M.K."/>
            <person name="Mehl L."/>
            <person name="Hellmuth R."/>
            <person name="Marke G."/>
            <person name="Lipski A."/>
        </authorList>
    </citation>
    <scope>NUCLEOTIDE SEQUENCE [LARGE SCALE GENOMIC DNA]</scope>
    <source>
        <strain evidence="6 7">LM112</strain>
    </source>
</reference>
<protein>
    <submittedName>
        <fullName evidence="6">ABC transporter ATP-binding protein</fullName>
    </submittedName>
</protein>
<dbReference type="PANTHER" id="PTHR42939:SF1">
    <property type="entry name" value="ABC TRANSPORTER ATP-BINDING PROTEIN ALBC-RELATED"/>
    <property type="match status" value="1"/>
</dbReference>
<dbReference type="InterPro" id="IPR027417">
    <property type="entry name" value="P-loop_NTPase"/>
</dbReference>
<evidence type="ECO:0000259" key="5">
    <source>
        <dbReference type="PROSITE" id="PS50893"/>
    </source>
</evidence>
<dbReference type="Pfam" id="PF00005">
    <property type="entry name" value="ABC_tran"/>
    <property type="match status" value="1"/>
</dbReference>
<dbReference type="InterPro" id="IPR051782">
    <property type="entry name" value="ABC_Transporter_VariousFunc"/>
</dbReference>
<keyword evidence="1" id="KW-0813">Transport</keyword>
<keyword evidence="3 6" id="KW-0067">ATP-binding</keyword>
<dbReference type="PROSITE" id="PS50893">
    <property type="entry name" value="ABC_TRANSPORTER_2"/>
    <property type="match status" value="1"/>
</dbReference>
<keyword evidence="2" id="KW-0547">Nucleotide-binding</keyword>
<dbReference type="GO" id="GO:0005524">
    <property type="term" value="F:ATP binding"/>
    <property type="evidence" value="ECO:0007669"/>
    <property type="project" value="UniProtKB-KW"/>
</dbReference>
<dbReference type="Gene3D" id="3.40.50.300">
    <property type="entry name" value="P-loop containing nucleotide triphosphate hydrolases"/>
    <property type="match status" value="1"/>
</dbReference>
<dbReference type="EMBL" id="CP126970">
    <property type="protein sequence ID" value="WIM69996.1"/>
    <property type="molecule type" value="Genomic_DNA"/>
</dbReference>
<dbReference type="InterPro" id="IPR003439">
    <property type="entry name" value="ABC_transporter-like_ATP-bd"/>
</dbReference>
<dbReference type="PANTHER" id="PTHR42939">
    <property type="entry name" value="ABC TRANSPORTER ATP-BINDING PROTEIN ALBC-RELATED"/>
    <property type="match status" value="1"/>
</dbReference>